<dbReference type="EMBL" id="BMHE01000023">
    <property type="protein sequence ID" value="GFZ91037.1"/>
    <property type="molecule type" value="Genomic_DNA"/>
</dbReference>
<dbReference type="SMART" id="SM00421">
    <property type="entry name" value="HTH_LUXR"/>
    <property type="match status" value="1"/>
</dbReference>
<dbReference type="InterPro" id="IPR016032">
    <property type="entry name" value="Sig_transdc_resp-reg_C-effctor"/>
</dbReference>
<evidence type="ECO:0000256" key="1">
    <source>
        <dbReference type="ARBA" id="ARBA00023015"/>
    </source>
</evidence>
<organism evidence="5 6">
    <name type="scientific">Paenibacillus marchantiophytorum</name>
    <dbReference type="NCBI Taxonomy" id="1619310"/>
    <lineage>
        <taxon>Bacteria</taxon>
        <taxon>Bacillati</taxon>
        <taxon>Bacillota</taxon>
        <taxon>Bacilli</taxon>
        <taxon>Bacillales</taxon>
        <taxon>Paenibacillaceae</taxon>
        <taxon>Paenibacillus</taxon>
    </lineage>
</organism>
<evidence type="ECO:0000259" key="4">
    <source>
        <dbReference type="PROSITE" id="PS50043"/>
    </source>
</evidence>
<accession>A0ABQ1EWW2</accession>
<dbReference type="InterPro" id="IPR000792">
    <property type="entry name" value="Tscrpt_reg_LuxR_C"/>
</dbReference>
<dbReference type="PROSITE" id="PS50043">
    <property type="entry name" value="HTH_LUXR_2"/>
    <property type="match status" value="1"/>
</dbReference>
<proteinExistence type="predicted"/>
<dbReference type="PANTHER" id="PTHR44688">
    <property type="entry name" value="DNA-BINDING TRANSCRIPTIONAL ACTIVATOR DEVR_DOSR"/>
    <property type="match status" value="1"/>
</dbReference>
<feature type="domain" description="HTH luxR-type" evidence="4">
    <location>
        <begin position="290"/>
        <end position="355"/>
    </location>
</feature>
<keyword evidence="6" id="KW-1185">Reference proteome</keyword>
<sequence length="358" mass="40465">MKEEWEAIRRKIRNLEKSTSSSLAYRSALLGILRESLPFDGACFTTVDPQTLLCTGAVTEEGIEAIHHLLFEYEYLHEDINAYSQLVLAADPVATLSGATNGQLERSTRYRNVLLPAGYKDELRAALMYQGACWGYLTLFRYDDRPLFSENERGCIASLVPTIAFHLRQRSLELPSEETIQMKEESGLVILSDHLAMLSSNTVGDRWMAHLRQWEGIDNETLPRPIRAVSFRALSGVADAEERGFTAKVRIRTPEGPYLSIQASILRHTSSSVQIAIWFEQAKPSDTLPLIAEAYGLSEREKQILDQILRGSSTKELANALHISTYTVQDHLKSIFLKTGVTSRRELIWLLFSRFSLR</sequence>
<dbReference type="Proteomes" id="UP000615455">
    <property type="component" value="Unassembled WGS sequence"/>
</dbReference>
<dbReference type="RefSeq" id="WP_189014622.1">
    <property type="nucleotide sequence ID" value="NZ_BMHE01000023.1"/>
</dbReference>
<protein>
    <submittedName>
        <fullName evidence="5">Helix-turn-helix transcriptional regulator</fullName>
    </submittedName>
</protein>
<dbReference type="PANTHER" id="PTHR44688:SF16">
    <property type="entry name" value="DNA-BINDING TRANSCRIPTIONAL ACTIVATOR DEVR_DOSR"/>
    <property type="match status" value="1"/>
</dbReference>
<evidence type="ECO:0000256" key="2">
    <source>
        <dbReference type="ARBA" id="ARBA00023125"/>
    </source>
</evidence>
<evidence type="ECO:0000256" key="3">
    <source>
        <dbReference type="ARBA" id="ARBA00023163"/>
    </source>
</evidence>
<dbReference type="CDD" id="cd06170">
    <property type="entry name" value="LuxR_C_like"/>
    <property type="match status" value="1"/>
</dbReference>
<gene>
    <name evidence="5" type="ORF">GCM10008018_41680</name>
</gene>
<dbReference type="PRINTS" id="PR00038">
    <property type="entry name" value="HTHLUXR"/>
</dbReference>
<evidence type="ECO:0000313" key="5">
    <source>
        <dbReference type="EMBL" id="GFZ91037.1"/>
    </source>
</evidence>
<keyword evidence="1" id="KW-0805">Transcription regulation</keyword>
<comment type="caution">
    <text evidence="5">The sequence shown here is derived from an EMBL/GenBank/DDBJ whole genome shotgun (WGS) entry which is preliminary data.</text>
</comment>
<name>A0ABQ1EWW2_9BACL</name>
<dbReference type="Gene3D" id="1.10.10.10">
    <property type="entry name" value="Winged helix-like DNA-binding domain superfamily/Winged helix DNA-binding domain"/>
    <property type="match status" value="1"/>
</dbReference>
<keyword evidence="3" id="KW-0804">Transcription</keyword>
<dbReference type="SUPFAM" id="SSF55781">
    <property type="entry name" value="GAF domain-like"/>
    <property type="match status" value="1"/>
</dbReference>
<dbReference type="InterPro" id="IPR036388">
    <property type="entry name" value="WH-like_DNA-bd_sf"/>
</dbReference>
<evidence type="ECO:0000313" key="6">
    <source>
        <dbReference type="Proteomes" id="UP000615455"/>
    </source>
</evidence>
<keyword evidence="2" id="KW-0238">DNA-binding</keyword>
<dbReference type="SUPFAM" id="SSF46894">
    <property type="entry name" value="C-terminal effector domain of the bipartite response regulators"/>
    <property type="match status" value="1"/>
</dbReference>
<reference evidence="6" key="1">
    <citation type="journal article" date="2019" name="Int. J. Syst. Evol. Microbiol.">
        <title>The Global Catalogue of Microorganisms (GCM) 10K type strain sequencing project: providing services to taxonomists for standard genome sequencing and annotation.</title>
        <authorList>
            <consortium name="The Broad Institute Genomics Platform"/>
            <consortium name="The Broad Institute Genome Sequencing Center for Infectious Disease"/>
            <person name="Wu L."/>
            <person name="Ma J."/>
        </authorList>
    </citation>
    <scope>NUCLEOTIDE SEQUENCE [LARGE SCALE GENOMIC DNA]</scope>
    <source>
        <strain evidence="6">CGMCC 1.15043</strain>
    </source>
</reference>
<dbReference type="Pfam" id="PF00196">
    <property type="entry name" value="GerE"/>
    <property type="match status" value="1"/>
</dbReference>